<dbReference type="Pfam" id="PF00691">
    <property type="entry name" value="OmpA"/>
    <property type="match status" value="1"/>
</dbReference>
<keyword evidence="6" id="KW-0732">Signal</keyword>
<gene>
    <name evidence="8" type="ORF">FHR99_000857</name>
</gene>
<dbReference type="PRINTS" id="PR01021">
    <property type="entry name" value="OMPADOMAIN"/>
</dbReference>
<feature type="region of interest" description="Disordered" evidence="5">
    <location>
        <begin position="316"/>
        <end position="337"/>
    </location>
</feature>
<dbReference type="InterPro" id="IPR006664">
    <property type="entry name" value="OMP_bac"/>
</dbReference>
<feature type="region of interest" description="Disordered" evidence="5">
    <location>
        <begin position="90"/>
        <end position="111"/>
    </location>
</feature>
<dbReference type="InterPro" id="IPR028974">
    <property type="entry name" value="TSP_type-3_rpt"/>
</dbReference>
<evidence type="ECO:0000256" key="4">
    <source>
        <dbReference type="PROSITE-ProRule" id="PRU00473"/>
    </source>
</evidence>
<dbReference type="SUPFAM" id="SSF103647">
    <property type="entry name" value="TSP type-3 repeat"/>
    <property type="match status" value="1"/>
</dbReference>
<comment type="caution">
    <text evidence="8">The sequence shown here is derived from an EMBL/GenBank/DDBJ whole genome shotgun (WGS) entry which is preliminary data.</text>
</comment>
<dbReference type="Gene3D" id="3.30.1330.60">
    <property type="entry name" value="OmpA-like domain"/>
    <property type="match status" value="1"/>
</dbReference>
<protein>
    <submittedName>
        <fullName evidence="8">Outer membrane protein OmpA-like peptidoglycan-associated protein</fullName>
    </submittedName>
</protein>
<dbReference type="RefSeq" id="WP_183409305.1">
    <property type="nucleotide sequence ID" value="NZ_JACHWY010000001.1"/>
</dbReference>
<dbReference type="PROSITE" id="PS51123">
    <property type="entry name" value="OMPA_2"/>
    <property type="match status" value="1"/>
</dbReference>
<evidence type="ECO:0000256" key="6">
    <source>
        <dbReference type="SAM" id="SignalP"/>
    </source>
</evidence>
<evidence type="ECO:0000256" key="3">
    <source>
        <dbReference type="ARBA" id="ARBA00023237"/>
    </source>
</evidence>
<keyword evidence="3" id="KW-0998">Cell outer membrane</keyword>
<dbReference type="CDD" id="cd07185">
    <property type="entry name" value="OmpA_C-like"/>
    <property type="match status" value="1"/>
</dbReference>
<sequence length="346" mass="36826">MENWAHNALAVLLITLFSCAPSLAQPPVTDMVGSGENLLSPGSGDPGQGADVFGITDLIGSETGDSNSGLSADNGCEGFQCDQTTLFELPGLESEESRENAETGECRDSDKDGVCDTRDACLGSPASAPVLDNGCGLQPGNPIILSGVRFASGSAQLNTAAKSSLSSIISLIKSSEAPHIVVEGHTDDNGSEEANLALSEARAKAVYQYLISNGIAENRLAFVGRGEAFPLVPHRTSSGQRLPGVAEINRRMELTVTAPETFAALRTAMREREQRRQEKIAQEARLREEKAAQIQAAKERAESAEESYDEVLEFLEETGTASRDDEGEAEDYSDPGYTLEVINLEE</sequence>
<evidence type="ECO:0000313" key="9">
    <source>
        <dbReference type="Proteomes" id="UP000537130"/>
    </source>
</evidence>
<evidence type="ECO:0000256" key="1">
    <source>
        <dbReference type="ARBA" id="ARBA00004442"/>
    </source>
</evidence>
<accession>A0A7W4Z669</accession>
<keyword evidence="2 4" id="KW-0472">Membrane</keyword>
<feature type="signal peptide" evidence="6">
    <location>
        <begin position="1"/>
        <end position="24"/>
    </location>
</feature>
<feature type="chain" id="PRO_5031356297" evidence="6">
    <location>
        <begin position="25"/>
        <end position="346"/>
    </location>
</feature>
<dbReference type="InterPro" id="IPR006665">
    <property type="entry name" value="OmpA-like"/>
</dbReference>
<dbReference type="AlphaFoldDB" id="A0A7W4Z669"/>
<dbReference type="GO" id="GO:0009279">
    <property type="term" value="C:cell outer membrane"/>
    <property type="evidence" value="ECO:0007669"/>
    <property type="project" value="UniProtKB-SubCell"/>
</dbReference>
<evidence type="ECO:0000259" key="7">
    <source>
        <dbReference type="PROSITE" id="PS51123"/>
    </source>
</evidence>
<reference evidence="8 9" key="1">
    <citation type="submission" date="2020-08" db="EMBL/GenBank/DDBJ databases">
        <title>Genomic Encyclopedia of Type Strains, Phase III (KMG-III): the genomes of soil and plant-associated and newly described type strains.</title>
        <authorList>
            <person name="Whitman W."/>
        </authorList>
    </citation>
    <scope>NUCLEOTIDE SEQUENCE [LARGE SCALE GENOMIC DNA]</scope>
    <source>
        <strain evidence="8 9">CECT 8654</strain>
    </source>
</reference>
<evidence type="ECO:0000313" key="8">
    <source>
        <dbReference type="EMBL" id="MBB3046621.1"/>
    </source>
</evidence>
<keyword evidence="9" id="KW-1185">Reference proteome</keyword>
<dbReference type="PROSITE" id="PS01068">
    <property type="entry name" value="OMPA_1"/>
    <property type="match status" value="1"/>
</dbReference>
<dbReference type="PANTHER" id="PTHR30329:SF21">
    <property type="entry name" value="LIPOPROTEIN YIAD-RELATED"/>
    <property type="match status" value="1"/>
</dbReference>
<dbReference type="SUPFAM" id="SSF103088">
    <property type="entry name" value="OmpA-like"/>
    <property type="match status" value="1"/>
</dbReference>
<evidence type="ECO:0000256" key="2">
    <source>
        <dbReference type="ARBA" id="ARBA00023136"/>
    </source>
</evidence>
<name>A0A7W4Z669_9GAMM</name>
<proteinExistence type="predicted"/>
<feature type="compositionally biased region" description="Basic and acidic residues" evidence="5">
    <location>
        <begin position="95"/>
        <end position="111"/>
    </location>
</feature>
<dbReference type="GO" id="GO:0005509">
    <property type="term" value="F:calcium ion binding"/>
    <property type="evidence" value="ECO:0007669"/>
    <property type="project" value="InterPro"/>
</dbReference>
<dbReference type="InterPro" id="IPR006690">
    <property type="entry name" value="OMPA-like_CS"/>
</dbReference>
<comment type="subcellular location">
    <subcellularLocation>
        <location evidence="1">Cell outer membrane</location>
    </subcellularLocation>
</comment>
<dbReference type="PANTHER" id="PTHR30329">
    <property type="entry name" value="STATOR ELEMENT OF FLAGELLAR MOTOR COMPLEX"/>
    <property type="match status" value="1"/>
</dbReference>
<dbReference type="Proteomes" id="UP000537130">
    <property type="component" value="Unassembled WGS sequence"/>
</dbReference>
<dbReference type="EMBL" id="JACHWY010000001">
    <property type="protein sequence ID" value="MBB3046621.1"/>
    <property type="molecule type" value="Genomic_DNA"/>
</dbReference>
<dbReference type="InterPro" id="IPR050330">
    <property type="entry name" value="Bact_OuterMem_StrucFunc"/>
</dbReference>
<dbReference type="InterPro" id="IPR036737">
    <property type="entry name" value="OmpA-like_sf"/>
</dbReference>
<evidence type="ECO:0000256" key="5">
    <source>
        <dbReference type="SAM" id="MobiDB-lite"/>
    </source>
</evidence>
<organism evidence="8 9">
    <name type="scientific">Litorivivens lipolytica</name>
    <dbReference type="NCBI Taxonomy" id="1524264"/>
    <lineage>
        <taxon>Bacteria</taxon>
        <taxon>Pseudomonadati</taxon>
        <taxon>Pseudomonadota</taxon>
        <taxon>Gammaproteobacteria</taxon>
        <taxon>Litorivivens</taxon>
    </lineage>
</organism>
<feature type="domain" description="OmpA-like" evidence="7">
    <location>
        <begin position="137"/>
        <end position="260"/>
    </location>
</feature>